<dbReference type="RefSeq" id="WP_172358047.1">
    <property type="nucleotide sequence ID" value="NZ_CP053661.1"/>
</dbReference>
<comment type="similarity">
    <text evidence="2 10">Belongs to the MscL family.</text>
</comment>
<dbReference type="PROSITE" id="PS01327">
    <property type="entry name" value="MSCL"/>
    <property type="match status" value="1"/>
</dbReference>
<keyword evidence="7 10" id="KW-0406">Ion transport</keyword>
<feature type="transmembrane region" description="Helical" evidence="10">
    <location>
        <begin position="52"/>
        <end position="73"/>
    </location>
</feature>
<dbReference type="NCBIfam" id="TIGR00220">
    <property type="entry name" value="mscL"/>
    <property type="match status" value="1"/>
</dbReference>
<evidence type="ECO:0000256" key="3">
    <source>
        <dbReference type="ARBA" id="ARBA00022448"/>
    </source>
</evidence>
<dbReference type="KEGG" id="theu:HPC62_18810"/>
<feature type="transmembrane region" description="Helical" evidence="10">
    <location>
        <begin position="27"/>
        <end position="45"/>
    </location>
</feature>
<comment type="subunit">
    <text evidence="10">Homopentamer.</text>
</comment>
<keyword evidence="3 10" id="KW-0813">Transport</keyword>
<evidence type="ECO:0000256" key="8">
    <source>
        <dbReference type="ARBA" id="ARBA00023136"/>
    </source>
</evidence>
<dbReference type="PANTHER" id="PTHR30266">
    <property type="entry name" value="MECHANOSENSITIVE CHANNEL MSCL"/>
    <property type="match status" value="1"/>
</dbReference>
<dbReference type="EMBL" id="CP053661">
    <property type="protein sequence ID" value="QKD83974.1"/>
    <property type="molecule type" value="Genomic_DNA"/>
</dbReference>
<organism evidence="11 12">
    <name type="scientific">Thermoleptolyngbya sichuanensis A183</name>
    <dbReference type="NCBI Taxonomy" id="2737172"/>
    <lineage>
        <taxon>Bacteria</taxon>
        <taxon>Bacillati</taxon>
        <taxon>Cyanobacteriota</taxon>
        <taxon>Cyanophyceae</taxon>
        <taxon>Oculatellales</taxon>
        <taxon>Oculatellaceae</taxon>
        <taxon>Thermoleptolyngbya</taxon>
        <taxon>Thermoleptolyngbya sichuanensis</taxon>
    </lineage>
</organism>
<dbReference type="HAMAP" id="MF_00115">
    <property type="entry name" value="MscL"/>
    <property type="match status" value="1"/>
</dbReference>
<comment type="function">
    <text evidence="10">Channel that opens in response to stretch forces in the membrane lipid bilayer. May participate in the regulation of osmotic pressure changes within the cell.</text>
</comment>
<dbReference type="InterPro" id="IPR001185">
    <property type="entry name" value="MS_channel"/>
</dbReference>
<dbReference type="Proteomes" id="UP000505210">
    <property type="component" value="Chromosome"/>
</dbReference>
<dbReference type="PRINTS" id="PR01264">
    <property type="entry name" value="MECHCHANNEL"/>
</dbReference>
<evidence type="ECO:0000313" key="12">
    <source>
        <dbReference type="Proteomes" id="UP000505210"/>
    </source>
</evidence>
<dbReference type="GO" id="GO:0005886">
    <property type="term" value="C:plasma membrane"/>
    <property type="evidence" value="ECO:0007669"/>
    <property type="project" value="UniProtKB-SubCell"/>
</dbReference>
<evidence type="ECO:0000256" key="9">
    <source>
        <dbReference type="ARBA" id="ARBA00023303"/>
    </source>
</evidence>
<dbReference type="GO" id="GO:0008381">
    <property type="term" value="F:mechanosensitive monoatomic ion channel activity"/>
    <property type="evidence" value="ECO:0007669"/>
    <property type="project" value="UniProtKB-UniRule"/>
</dbReference>
<comment type="subcellular location">
    <subcellularLocation>
        <location evidence="1 10">Cell membrane</location>
        <topology evidence="1 10">Multi-pass membrane protein</topology>
    </subcellularLocation>
</comment>
<keyword evidence="8 10" id="KW-0472">Membrane</keyword>
<dbReference type="AlphaFoldDB" id="A0A6M8BAB4"/>
<dbReference type="SUPFAM" id="SSF81330">
    <property type="entry name" value="Gated mechanosensitive channel"/>
    <property type="match status" value="1"/>
</dbReference>
<reference evidence="11 12" key="1">
    <citation type="submission" date="2020-05" db="EMBL/GenBank/DDBJ databases">
        <title>Complete genome sequence of of a novel Thermoleptolyngbya strain isolated from hot springs of Ganzi, Sichuan China.</title>
        <authorList>
            <person name="Tang J."/>
            <person name="Daroch M."/>
            <person name="Li L."/>
            <person name="Waleron K."/>
            <person name="Waleron M."/>
            <person name="Waleron M."/>
        </authorList>
    </citation>
    <scope>NUCLEOTIDE SEQUENCE [LARGE SCALE GENOMIC DNA]</scope>
    <source>
        <strain evidence="11 12">PKUAC-SCTA183</strain>
    </source>
</reference>
<dbReference type="InterPro" id="IPR019823">
    <property type="entry name" value="Mechanosensitive_channel_CS"/>
</dbReference>
<evidence type="ECO:0000256" key="4">
    <source>
        <dbReference type="ARBA" id="ARBA00022475"/>
    </source>
</evidence>
<evidence type="ECO:0000256" key="10">
    <source>
        <dbReference type="HAMAP-Rule" id="MF_00115"/>
    </source>
</evidence>
<evidence type="ECO:0000313" key="11">
    <source>
        <dbReference type="EMBL" id="QKD83974.1"/>
    </source>
</evidence>
<dbReference type="InterPro" id="IPR036019">
    <property type="entry name" value="MscL_channel"/>
</dbReference>
<keyword evidence="4 10" id="KW-1003">Cell membrane</keyword>
<accession>A0A6M8BAB4</accession>
<keyword evidence="9 10" id="KW-0407">Ion channel</keyword>
<dbReference type="InterPro" id="IPR037673">
    <property type="entry name" value="MSC/AndL"/>
</dbReference>
<dbReference type="Pfam" id="PF01741">
    <property type="entry name" value="MscL"/>
    <property type="match status" value="1"/>
</dbReference>
<evidence type="ECO:0000256" key="6">
    <source>
        <dbReference type="ARBA" id="ARBA00022989"/>
    </source>
</evidence>
<dbReference type="PANTHER" id="PTHR30266:SF2">
    <property type="entry name" value="LARGE-CONDUCTANCE MECHANOSENSITIVE CHANNEL"/>
    <property type="match status" value="1"/>
</dbReference>
<keyword evidence="12" id="KW-1185">Reference proteome</keyword>
<keyword evidence="5 10" id="KW-0812">Transmembrane</keyword>
<evidence type="ECO:0000256" key="2">
    <source>
        <dbReference type="ARBA" id="ARBA00007254"/>
    </source>
</evidence>
<evidence type="ECO:0000256" key="7">
    <source>
        <dbReference type="ARBA" id="ARBA00023065"/>
    </source>
</evidence>
<gene>
    <name evidence="10 11" type="primary">mscL</name>
    <name evidence="11" type="ORF">HPC62_18810</name>
</gene>
<dbReference type="Gene3D" id="1.10.1200.120">
    <property type="entry name" value="Large-conductance mechanosensitive channel, MscL, domain 1"/>
    <property type="match status" value="1"/>
</dbReference>
<protein>
    <recommendedName>
        <fullName evidence="10">Large-conductance mechanosensitive channel</fullName>
    </recommendedName>
</protein>
<sequence>MARRNGAVGGFLRDFREFALKGNVVDLAVGVIIGAAFGSIVQSLVDDIIMPIIALIFGVDPAAGISGITIIGAIPVGNFLAAIINFLIISFSLYLVIKWFASFKRKEADPEAPDLAEVNTRLADAVERLTETLERR</sequence>
<proteinExistence type="inferred from homology"/>
<evidence type="ECO:0000256" key="1">
    <source>
        <dbReference type="ARBA" id="ARBA00004651"/>
    </source>
</evidence>
<keyword evidence="6 10" id="KW-1133">Transmembrane helix</keyword>
<feature type="transmembrane region" description="Helical" evidence="10">
    <location>
        <begin position="79"/>
        <end position="97"/>
    </location>
</feature>
<name>A0A6M8BAB4_9CYAN</name>
<evidence type="ECO:0000256" key="5">
    <source>
        <dbReference type="ARBA" id="ARBA00022692"/>
    </source>
</evidence>